<dbReference type="InterPro" id="IPR036397">
    <property type="entry name" value="RNaseH_sf"/>
</dbReference>
<dbReference type="GO" id="GO:0003676">
    <property type="term" value="F:nucleic acid binding"/>
    <property type="evidence" value="ECO:0007669"/>
    <property type="project" value="InterPro"/>
</dbReference>
<name>A1BIJ2_CHLPD</name>
<dbReference type="KEGG" id="cph:Cpha266_2221"/>
<dbReference type="AlphaFoldDB" id="A1BIJ2"/>
<dbReference type="Pfam" id="PF13683">
    <property type="entry name" value="rve_3"/>
    <property type="match status" value="1"/>
</dbReference>
<evidence type="ECO:0000313" key="2">
    <source>
        <dbReference type="EMBL" id="ABL66219.1"/>
    </source>
</evidence>
<dbReference type="PANTHER" id="PTHR46889:SF4">
    <property type="entry name" value="TRANSPOSASE INSO FOR INSERTION SEQUENCE ELEMENT IS911B-RELATED"/>
    <property type="match status" value="1"/>
</dbReference>
<evidence type="ECO:0000313" key="3">
    <source>
        <dbReference type="Proteomes" id="UP000008701"/>
    </source>
</evidence>
<dbReference type="InterPro" id="IPR012337">
    <property type="entry name" value="RNaseH-like_sf"/>
</dbReference>
<dbReference type="EMBL" id="CP000492">
    <property type="protein sequence ID" value="ABL66219.1"/>
    <property type="molecule type" value="Genomic_DNA"/>
</dbReference>
<dbReference type="PANTHER" id="PTHR46889">
    <property type="entry name" value="TRANSPOSASE INSF FOR INSERTION SEQUENCE IS3B-RELATED"/>
    <property type="match status" value="1"/>
</dbReference>
<dbReference type="PROSITE" id="PS50994">
    <property type="entry name" value="INTEGRASE"/>
    <property type="match status" value="1"/>
</dbReference>
<dbReference type="STRING" id="290317.Cpha266_2221"/>
<dbReference type="Proteomes" id="UP000008701">
    <property type="component" value="Chromosome"/>
</dbReference>
<sequence length="310" mass="36320">MVGISLRTLQRWKCCGVKDNRKGAVKRVVRKLEAETRQAIIGHCNTERYQDLNPHEIVPLLLNEGVYLASVSTFYRVLKAEHLVHHRSNTRPKQGYGKPPERLATGSDQVYCWDITWLPRTVKGLFFYAYVVIDIFDKTIVGWSVHEEEHEQYSRDLFERTLQGRKIALRALHADNGHPMKGITLMALLTSLNVEISHNRPRVSNDNPFIESFFKTLKYRVNYPLRFRDLMHAREWMASFVNWYNTEHLHSAIGHVTPHQLRTGEARCIFERRNLVMQQARTAYPERWGSRPAKYWASPKEVVLNPDKER</sequence>
<accession>A1BIJ2</accession>
<reference evidence="2 3" key="1">
    <citation type="submission" date="2006-12" db="EMBL/GenBank/DDBJ databases">
        <title>Complete sequence of Chlorobium phaeobacteroides DSM 266.</title>
        <authorList>
            <consortium name="US DOE Joint Genome Institute"/>
            <person name="Copeland A."/>
            <person name="Lucas S."/>
            <person name="Lapidus A."/>
            <person name="Barry K."/>
            <person name="Detter J.C."/>
            <person name="Glavina del Rio T."/>
            <person name="Hammon N."/>
            <person name="Israni S."/>
            <person name="Pitluck S."/>
            <person name="Goltsman E."/>
            <person name="Schmutz J."/>
            <person name="Larimer F."/>
            <person name="Land M."/>
            <person name="Hauser L."/>
            <person name="Mikhailova N."/>
            <person name="Li T."/>
            <person name="Overmann J."/>
            <person name="Bryant D.A."/>
            <person name="Richardson P."/>
        </authorList>
    </citation>
    <scope>NUCLEOTIDE SEQUENCE [LARGE SCALE GENOMIC DNA]</scope>
    <source>
        <strain evidence="2 3">DSM 266</strain>
    </source>
</reference>
<proteinExistence type="predicted"/>
<gene>
    <name evidence="2" type="ordered locus">Cpha266_2221</name>
</gene>
<organism evidence="2 3">
    <name type="scientific">Chlorobium phaeobacteroides (strain DSM 266 / SMG 266 / 2430)</name>
    <dbReference type="NCBI Taxonomy" id="290317"/>
    <lineage>
        <taxon>Bacteria</taxon>
        <taxon>Pseudomonadati</taxon>
        <taxon>Chlorobiota</taxon>
        <taxon>Chlorobiia</taxon>
        <taxon>Chlorobiales</taxon>
        <taxon>Chlorobiaceae</taxon>
        <taxon>Chlorobium/Pelodictyon group</taxon>
        <taxon>Chlorobium</taxon>
    </lineage>
</organism>
<dbReference type="SUPFAM" id="SSF53098">
    <property type="entry name" value="Ribonuclease H-like"/>
    <property type="match status" value="1"/>
</dbReference>
<dbReference type="GO" id="GO:0015074">
    <property type="term" value="P:DNA integration"/>
    <property type="evidence" value="ECO:0007669"/>
    <property type="project" value="InterPro"/>
</dbReference>
<dbReference type="HOGENOM" id="CLU_043663_1_0_10"/>
<dbReference type="eggNOG" id="COG2801">
    <property type="taxonomic scope" value="Bacteria"/>
</dbReference>
<dbReference type="InterPro" id="IPR050900">
    <property type="entry name" value="Transposase_IS3/IS150/IS904"/>
</dbReference>
<evidence type="ECO:0000259" key="1">
    <source>
        <dbReference type="PROSITE" id="PS50994"/>
    </source>
</evidence>
<protein>
    <submittedName>
        <fullName evidence="2">Integrase, catalytic region</fullName>
    </submittedName>
</protein>
<keyword evidence="3" id="KW-1185">Reference proteome</keyword>
<dbReference type="Gene3D" id="3.30.420.10">
    <property type="entry name" value="Ribonuclease H-like superfamily/Ribonuclease H"/>
    <property type="match status" value="1"/>
</dbReference>
<dbReference type="InterPro" id="IPR001584">
    <property type="entry name" value="Integrase_cat-core"/>
</dbReference>
<feature type="domain" description="Integrase catalytic" evidence="1">
    <location>
        <begin position="96"/>
        <end position="266"/>
    </location>
</feature>